<dbReference type="EMBL" id="WNZZ01000010">
    <property type="protein sequence ID" value="MUG23756.1"/>
    <property type="molecule type" value="Genomic_DNA"/>
</dbReference>
<dbReference type="InterPro" id="IPR050490">
    <property type="entry name" value="Bact_solute-bd_prot1"/>
</dbReference>
<dbReference type="PANTHER" id="PTHR43649">
    <property type="entry name" value="ARABINOSE-BINDING PROTEIN-RELATED"/>
    <property type="match status" value="1"/>
</dbReference>
<dbReference type="PROSITE" id="PS51257">
    <property type="entry name" value="PROKAR_LIPOPROTEIN"/>
    <property type="match status" value="1"/>
</dbReference>
<feature type="chain" id="PRO_5038384511" evidence="4">
    <location>
        <begin position="20"/>
        <end position="427"/>
    </location>
</feature>
<keyword evidence="3 4" id="KW-0732">Signal</keyword>
<comment type="caution">
    <text evidence="5">The sequence shown here is derived from an EMBL/GenBank/DDBJ whole genome shotgun (WGS) entry which is preliminary data.</text>
</comment>
<keyword evidence="2" id="KW-0813">Transport</keyword>
<evidence type="ECO:0000256" key="1">
    <source>
        <dbReference type="ARBA" id="ARBA00008520"/>
    </source>
</evidence>
<sequence>MKKSLLGIMSLVLIPSLLAGCSGGKPASGANDGGVQTIRVLSSDDFAGFREKAVEEFNAKNPDIKVVLDHVAYDQLHDKELASFNASGDAAYDIVDVDEIWTSEYANAGFILPVTGRYTDEMKQGILPASLQIASLGEEIYGVPMFNDVVFFYYNEELLKKAGFDHPPVTWDEFASMSKALQEKGITPGPASAWGWSANEGLVAYFAEFLGSFGGKFMDEAGKPAFNDEKGVQALTFMADSMKNGVIDKASINYNDRQVLDAFKNGKTAFVAGWSFYWGELNGSDSKVKGKVKVGMVPAAEGAPHTAATGSMYLAITPQSEHEDAAWKFIEYLGSKEVQKQQSLAAGSLPIWKELYSDADLNQNFTALKDMEKQLEQVISRPSLDSYNEFSKNMQIVLQAVLTGQKDAKTALDELAASTEQLAANGN</sequence>
<evidence type="ECO:0000313" key="5">
    <source>
        <dbReference type="EMBL" id="MUG23756.1"/>
    </source>
</evidence>
<evidence type="ECO:0000256" key="4">
    <source>
        <dbReference type="SAM" id="SignalP"/>
    </source>
</evidence>
<accession>A0A6N8EU30</accession>
<evidence type="ECO:0000313" key="6">
    <source>
        <dbReference type="Proteomes" id="UP000442469"/>
    </source>
</evidence>
<dbReference type="AlphaFoldDB" id="A0A6N8EU30"/>
<evidence type="ECO:0000256" key="3">
    <source>
        <dbReference type="ARBA" id="ARBA00022729"/>
    </source>
</evidence>
<protein>
    <submittedName>
        <fullName evidence="5">Extracellular solute-binding protein</fullName>
    </submittedName>
</protein>
<reference evidence="5 6" key="1">
    <citation type="submission" date="2019-11" db="EMBL/GenBank/DDBJ databases">
        <title>Draft genome sequences of five Paenibacillus species of dairy origin.</title>
        <authorList>
            <person name="Olajide A.M."/>
            <person name="Chen S."/>
            <person name="Lapointe G."/>
        </authorList>
    </citation>
    <scope>NUCLEOTIDE SEQUENCE [LARGE SCALE GENOMIC DNA]</scope>
    <source>
        <strain evidence="5 6">3CT49</strain>
    </source>
</reference>
<dbReference type="SUPFAM" id="SSF53850">
    <property type="entry name" value="Periplasmic binding protein-like II"/>
    <property type="match status" value="1"/>
</dbReference>
<feature type="signal peptide" evidence="4">
    <location>
        <begin position="1"/>
        <end position="19"/>
    </location>
</feature>
<dbReference type="RefSeq" id="WP_155620303.1">
    <property type="nucleotide sequence ID" value="NZ_WNZZ01000010.1"/>
</dbReference>
<proteinExistence type="inferred from homology"/>
<dbReference type="PANTHER" id="PTHR43649:SF34">
    <property type="entry name" value="ABC TRANSPORTER PERIPLASMIC-BINDING PROTEIN YCJN-RELATED"/>
    <property type="match status" value="1"/>
</dbReference>
<gene>
    <name evidence="5" type="ORF">GNQ08_15290</name>
</gene>
<dbReference type="Pfam" id="PF01547">
    <property type="entry name" value="SBP_bac_1"/>
    <property type="match status" value="1"/>
</dbReference>
<evidence type="ECO:0000256" key="2">
    <source>
        <dbReference type="ARBA" id="ARBA00022448"/>
    </source>
</evidence>
<organism evidence="5 6">
    <name type="scientific">Paenibacillus macerans</name>
    <name type="common">Bacillus macerans</name>
    <dbReference type="NCBI Taxonomy" id="44252"/>
    <lineage>
        <taxon>Bacteria</taxon>
        <taxon>Bacillati</taxon>
        <taxon>Bacillota</taxon>
        <taxon>Bacilli</taxon>
        <taxon>Bacillales</taxon>
        <taxon>Paenibacillaceae</taxon>
        <taxon>Paenibacillus</taxon>
    </lineage>
</organism>
<comment type="similarity">
    <text evidence="1">Belongs to the bacterial solute-binding protein 1 family.</text>
</comment>
<name>A0A6N8EU30_PAEMA</name>
<dbReference type="InterPro" id="IPR006059">
    <property type="entry name" value="SBP"/>
</dbReference>
<dbReference type="Gene3D" id="3.40.190.10">
    <property type="entry name" value="Periplasmic binding protein-like II"/>
    <property type="match status" value="2"/>
</dbReference>
<dbReference type="Proteomes" id="UP000442469">
    <property type="component" value="Unassembled WGS sequence"/>
</dbReference>